<dbReference type="GeneID" id="63783701"/>
<dbReference type="RefSeq" id="XP_040725214.1">
    <property type="nucleotide sequence ID" value="XM_040867102.1"/>
</dbReference>
<name>A0A1Y2FDT2_PROLT</name>
<feature type="transmembrane region" description="Helical" evidence="6">
    <location>
        <begin position="380"/>
        <end position="402"/>
    </location>
</feature>
<feature type="transmembrane region" description="Helical" evidence="6">
    <location>
        <begin position="122"/>
        <end position="141"/>
    </location>
</feature>
<keyword evidence="3 6" id="KW-0812">Transmembrane</keyword>
<gene>
    <name evidence="7" type="ORF">BCR37DRAFT_33348</name>
</gene>
<proteinExistence type="inferred from homology"/>
<evidence type="ECO:0000256" key="4">
    <source>
        <dbReference type="ARBA" id="ARBA00022989"/>
    </source>
</evidence>
<evidence type="ECO:0000313" key="8">
    <source>
        <dbReference type="Proteomes" id="UP000193685"/>
    </source>
</evidence>
<organism evidence="7 8">
    <name type="scientific">Protomyces lactucae-debilis</name>
    <dbReference type="NCBI Taxonomy" id="2754530"/>
    <lineage>
        <taxon>Eukaryota</taxon>
        <taxon>Fungi</taxon>
        <taxon>Dikarya</taxon>
        <taxon>Ascomycota</taxon>
        <taxon>Taphrinomycotina</taxon>
        <taxon>Taphrinomycetes</taxon>
        <taxon>Taphrinales</taxon>
        <taxon>Protomycetaceae</taxon>
        <taxon>Protomyces</taxon>
    </lineage>
</organism>
<dbReference type="STRING" id="56484.A0A1Y2FDT2"/>
<comment type="subcellular location">
    <subcellularLocation>
        <location evidence="1">Membrane</location>
        <topology evidence="1">Multi-pass membrane protein</topology>
    </subcellularLocation>
</comment>
<evidence type="ECO:0000256" key="6">
    <source>
        <dbReference type="SAM" id="Phobius"/>
    </source>
</evidence>
<dbReference type="GO" id="GO:0016020">
    <property type="term" value="C:membrane"/>
    <property type="evidence" value="ECO:0007669"/>
    <property type="project" value="UniProtKB-SubCell"/>
</dbReference>
<evidence type="ECO:0000256" key="3">
    <source>
        <dbReference type="ARBA" id="ARBA00022692"/>
    </source>
</evidence>
<dbReference type="Pfam" id="PF04791">
    <property type="entry name" value="LMBR1"/>
    <property type="match status" value="1"/>
</dbReference>
<dbReference type="InterPro" id="IPR051584">
    <property type="entry name" value="GPCR-associated_LMBR1"/>
</dbReference>
<evidence type="ECO:0000313" key="7">
    <source>
        <dbReference type="EMBL" id="ORY82080.1"/>
    </source>
</evidence>
<dbReference type="OMA" id="QLERICY"/>
<reference evidence="7 8" key="1">
    <citation type="submission" date="2016-07" db="EMBL/GenBank/DDBJ databases">
        <title>Pervasive Adenine N6-methylation of Active Genes in Fungi.</title>
        <authorList>
            <consortium name="DOE Joint Genome Institute"/>
            <person name="Mondo S.J."/>
            <person name="Dannebaum R.O."/>
            <person name="Kuo R.C."/>
            <person name="Labutti K."/>
            <person name="Haridas S."/>
            <person name="Kuo A."/>
            <person name="Salamov A."/>
            <person name="Ahrendt S.R."/>
            <person name="Lipzen A."/>
            <person name="Sullivan W."/>
            <person name="Andreopoulos W.B."/>
            <person name="Clum A."/>
            <person name="Lindquist E."/>
            <person name="Daum C."/>
            <person name="Ramamoorthy G.K."/>
            <person name="Gryganskyi A."/>
            <person name="Culley D."/>
            <person name="Magnuson J.K."/>
            <person name="James T.Y."/>
            <person name="O'Malley M.A."/>
            <person name="Stajich J.E."/>
            <person name="Spatafora J.W."/>
            <person name="Visel A."/>
            <person name="Grigoriev I.V."/>
        </authorList>
    </citation>
    <scope>NUCLEOTIDE SEQUENCE [LARGE SCALE GENOMIC DNA]</scope>
    <source>
        <strain evidence="7 8">12-1054</strain>
    </source>
</reference>
<evidence type="ECO:0000256" key="2">
    <source>
        <dbReference type="ARBA" id="ARBA00010487"/>
    </source>
</evidence>
<comment type="caution">
    <text evidence="7">The sequence shown here is derived from an EMBL/GenBank/DDBJ whole genome shotgun (WGS) entry which is preliminary data.</text>
</comment>
<keyword evidence="4 6" id="KW-1133">Transmembrane helix</keyword>
<feature type="transmembrane region" description="Helical" evidence="6">
    <location>
        <begin position="341"/>
        <end position="360"/>
    </location>
</feature>
<dbReference type="AlphaFoldDB" id="A0A1Y2FDT2"/>
<comment type="similarity">
    <text evidence="2">Belongs to the LIMR family.</text>
</comment>
<dbReference type="InterPro" id="IPR006876">
    <property type="entry name" value="LMBR1-like_membr_prot"/>
</dbReference>
<dbReference type="OrthoDB" id="203099at2759"/>
<dbReference type="PANTHER" id="PTHR21355">
    <property type="entry name" value="G-PROTEIN COUPLED RECEPTOR-ASSOCIATED PROTEIN LMBRD2"/>
    <property type="match status" value="1"/>
</dbReference>
<dbReference type="PANTHER" id="PTHR21355:SF0">
    <property type="entry name" value="G-PROTEIN COUPLED RECEPTOR-ASSOCIATED PROTEIN LMBRD2"/>
    <property type="match status" value="1"/>
</dbReference>
<dbReference type="Proteomes" id="UP000193685">
    <property type="component" value="Unassembled WGS sequence"/>
</dbReference>
<accession>A0A1Y2FDT2</accession>
<feature type="transmembrane region" description="Helical" evidence="6">
    <location>
        <begin position="35"/>
        <end position="53"/>
    </location>
</feature>
<evidence type="ECO:0000256" key="1">
    <source>
        <dbReference type="ARBA" id="ARBA00004141"/>
    </source>
</evidence>
<dbReference type="EMBL" id="MCFI01000010">
    <property type="protein sequence ID" value="ORY82080.1"/>
    <property type="molecule type" value="Genomic_DNA"/>
</dbReference>
<evidence type="ECO:0000256" key="5">
    <source>
        <dbReference type="ARBA" id="ARBA00023136"/>
    </source>
</evidence>
<sequence length="588" mass="66204">MILLLVCGTLLVALAVLLFLHRVVSLSSVPLYTSVLGFLAFFLPSSIVVILPLDLAHGARHFDETEDAATLEQRILLKLWRSEYWISFALTLTLLPLMQSFVESGFILDLSKRLRSSVRDNLRFQALYLGLGSVGLIYIVATTQSRLFNSPQAFKAFLIALANTWGLFLALTFMGHGLIGVPKRLWQTASVAEQIADCEAKATSVMDQLTRAKEDEAALAKEVVSFDAALSSEYHQAWVAEIISLMPEAILQAQSHQPDNGLRSFWSRAGTSRTAQDRSDVSDDRLAALTRRVRSVAERRDRYTSAWAHLLKSYESLTRPDTRGTNSRVLREYIRPLAQRCIALCLAMLSFAIIWAELFVNQEKPFLRFLVLPISRSKSWTMEVFSGLLLTYMCICTYSTLLRIRLFNRHALLDRQHTSQSSLFFYGSYCCRVTIPLSYNFISLLPADLRNVSVFSQFLGKAIDLQPLGKAFNDWLPLYILVPVALTLVDVKRLGLAWLQDEDDESAQDAANMQLTEGRNLLKHHLAESHGLVGNRWASDADARSVVTPFRDDAAEEQSTVQKTWTRFTDNVSDSLQSLGDLIKNTRH</sequence>
<keyword evidence="8" id="KW-1185">Reference proteome</keyword>
<protein>
    <submittedName>
        <fullName evidence="7">LMBR1-like membrane protein</fullName>
    </submittedName>
</protein>
<feature type="transmembrane region" description="Helical" evidence="6">
    <location>
        <begin position="423"/>
        <end position="442"/>
    </location>
</feature>
<keyword evidence="5 6" id="KW-0472">Membrane</keyword>
<feature type="transmembrane region" description="Helical" evidence="6">
    <location>
        <begin position="153"/>
        <end position="174"/>
    </location>
</feature>